<protein>
    <submittedName>
        <fullName evidence="1">Uncharacterized protein</fullName>
    </submittedName>
</protein>
<comment type="caution">
    <text evidence="1">The sequence shown here is derived from an EMBL/GenBank/DDBJ whole genome shotgun (WGS) entry which is preliminary data.</text>
</comment>
<dbReference type="EMBL" id="MNCJ02000330">
    <property type="protein sequence ID" value="KAF5766290.1"/>
    <property type="molecule type" value="Genomic_DNA"/>
</dbReference>
<name>A0A9K3E398_HELAN</name>
<proteinExistence type="predicted"/>
<sequence>MPEIVPGNRRTWPLGEVSLDDVGAENYSLSSSQFSSFKSMVQRRKNMVEAEDHYQHHNNSCQISCRRLHRRKMVFLVPPVRSSRTIPPLDIPVPESPQQVLFIIDGVLVATMGETMSRAPGPPESIFISSKMSRWRVANGVGGAAVTVSAVGMDVEGQMCEGEKEIGNLRE</sequence>
<evidence type="ECO:0000313" key="2">
    <source>
        <dbReference type="Proteomes" id="UP000215914"/>
    </source>
</evidence>
<dbReference type="Proteomes" id="UP000215914">
    <property type="component" value="Unassembled WGS sequence"/>
</dbReference>
<gene>
    <name evidence="1" type="ORF">HanXRQr2_Chr15g0713651</name>
</gene>
<reference evidence="1" key="1">
    <citation type="journal article" date="2017" name="Nature">
        <title>The sunflower genome provides insights into oil metabolism, flowering and Asterid evolution.</title>
        <authorList>
            <person name="Badouin H."/>
            <person name="Gouzy J."/>
            <person name="Grassa C.J."/>
            <person name="Murat F."/>
            <person name="Staton S.E."/>
            <person name="Cottret L."/>
            <person name="Lelandais-Briere C."/>
            <person name="Owens G.L."/>
            <person name="Carrere S."/>
            <person name="Mayjonade B."/>
            <person name="Legrand L."/>
            <person name="Gill N."/>
            <person name="Kane N.C."/>
            <person name="Bowers J.E."/>
            <person name="Hubner S."/>
            <person name="Bellec A."/>
            <person name="Berard A."/>
            <person name="Berges H."/>
            <person name="Blanchet N."/>
            <person name="Boniface M.C."/>
            <person name="Brunel D."/>
            <person name="Catrice O."/>
            <person name="Chaidir N."/>
            <person name="Claudel C."/>
            <person name="Donnadieu C."/>
            <person name="Faraut T."/>
            <person name="Fievet G."/>
            <person name="Helmstetter N."/>
            <person name="King M."/>
            <person name="Knapp S.J."/>
            <person name="Lai Z."/>
            <person name="Le Paslier M.C."/>
            <person name="Lippi Y."/>
            <person name="Lorenzon L."/>
            <person name="Mandel J.R."/>
            <person name="Marage G."/>
            <person name="Marchand G."/>
            <person name="Marquand E."/>
            <person name="Bret-Mestries E."/>
            <person name="Morien E."/>
            <person name="Nambeesan S."/>
            <person name="Nguyen T."/>
            <person name="Pegot-Espagnet P."/>
            <person name="Pouilly N."/>
            <person name="Raftis F."/>
            <person name="Sallet E."/>
            <person name="Schiex T."/>
            <person name="Thomas J."/>
            <person name="Vandecasteele C."/>
            <person name="Vares D."/>
            <person name="Vear F."/>
            <person name="Vautrin S."/>
            <person name="Crespi M."/>
            <person name="Mangin B."/>
            <person name="Burke J.M."/>
            <person name="Salse J."/>
            <person name="Munos S."/>
            <person name="Vincourt P."/>
            <person name="Rieseberg L.H."/>
            <person name="Langlade N.B."/>
        </authorList>
    </citation>
    <scope>NUCLEOTIDE SEQUENCE</scope>
    <source>
        <tissue evidence="1">Leaves</tissue>
    </source>
</reference>
<reference evidence="1" key="2">
    <citation type="submission" date="2020-06" db="EMBL/GenBank/DDBJ databases">
        <title>Helianthus annuus Genome sequencing and assembly Release 2.</title>
        <authorList>
            <person name="Gouzy J."/>
            <person name="Langlade N."/>
            <person name="Munos S."/>
        </authorList>
    </citation>
    <scope>NUCLEOTIDE SEQUENCE</scope>
    <source>
        <tissue evidence="1">Leaves</tissue>
    </source>
</reference>
<accession>A0A9K3E398</accession>
<organism evidence="1 2">
    <name type="scientific">Helianthus annuus</name>
    <name type="common">Common sunflower</name>
    <dbReference type="NCBI Taxonomy" id="4232"/>
    <lineage>
        <taxon>Eukaryota</taxon>
        <taxon>Viridiplantae</taxon>
        <taxon>Streptophyta</taxon>
        <taxon>Embryophyta</taxon>
        <taxon>Tracheophyta</taxon>
        <taxon>Spermatophyta</taxon>
        <taxon>Magnoliopsida</taxon>
        <taxon>eudicotyledons</taxon>
        <taxon>Gunneridae</taxon>
        <taxon>Pentapetalae</taxon>
        <taxon>asterids</taxon>
        <taxon>campanulids</taxon>
        <taxon>Asterales</taxon>
        <taxon>Asteraceae</taxon>
        <taxon>Asteroideae</taxon>
        <taxon>Heliantheae alliance</taxon>
        <taxon>Heliantheae</taxon>
        <taxon>Helianthus</taxon>
    </lineage>
</organism>
<keyword evidence="2" id="KW-1185">Reference proteome</keyword>
<evidence type="ECO:0000313" key="1">
    <source>
        <dbReference type="EMBL" id="KAF5766290.1"/>
    </source>
</evidence>
<dbReference type="AlphaFoldDB" id="A0A9K3E398"/>
<dbReference type="Gramene" id="mRNA:HanXRQr2_Chr15g0713651">
    <property type="protein sequence ID" value="CDS:HanXRQr2_Chr15g0713651.1"/>
    <property type="gene ID" value="HanXRQr2_Chr15g0713651"/>
</dbReference>